<evidence type="ECO:0000313" key="2">
    <source>
        <dbReference type="EMBL" id="OBR89067.1"/>
    </source>
</evidence>
<evidence type="ECO:0000313" key="3">
    <source>
        <dbReference type="EMBL" id="WWC58345.1"/>
    </source>
</evidence>
<sequence>MAENPSTATPSTRPPLSWKDELAQARDTLLNDFARGSYTIRSALSMDKSLWAPLSRSVIDPRSSSFTRDEDGDGNGVGDGNQDAANSKHSIVTVITHWNDAQFGSADSESGLTYAPPMLDPSLRKPSIVRWG</sequence>
<dbReference type="KEGG" id="kdj:28964588"/>
<organism evidence="2">
    <name type="scientific">Kwoniella dejecticola CBS 10117</name>
    <dbReference type="NCBI Taxonomy" id="1296121"/>
    <lineage>
        <taxon>Eukaryota</taxon>
        <taxon>Fungi</taxon>
        <taxon>Dikarya</taxon>
        <taxon>Basidiomycota</taxon>
        <taxon>Agaricomycotina</taxon>
        <taxon>Tremellomycetes</taxon>
        <taxon>Tremellales</taxon>
        <taxon>Cryptococcaceae</taxon>
        <taxon>Kwoniella</taxon>
    </lineage>
</organism>
<evidence type="ECO:0000256" key="1">
    <source>
        <dbReference type="SAM" id="MobiDB-lite"/>
    </source>
</evidence>
<dbReference type="EMBL" id="CP144530">
    <property type="protein sequence ID" value="WWC58345.1"/>
    <property type="molecule type" value="Genomic_DNA"/>
</dbReference>
<dbReference type="VEuPathDB" id="FungiDB:I303_00889"/>
<accession>A0A1A6AG66</accession>
<reference evidence="2" key="1">
    <citation type="submission" date="2013-07" db="EMBL/GenBank/DDBJ databases">
        <title>The Genome Sequence of Cryptococcus dejecticola CBS10117.</title>
        <authorList>
            <consortium name="The Broad Institute Genome Sequencing Platform"/>
            <person name="Cuomo C."/>
            <person name="Litvintseva A."/>
            <person name="Chen Y."/>
            <person name="Heitman J."/>
            <person name="Sun S."/>
            <person name="Springer D."/>
            <person name="Dromer F."/>
            <person name="Young S.K."/>
            <person name="Zeng Q."/>
            <person name="Gargeya S."/>
            <person name="Fitzgerald M."/>
            <person name="Abouelleil A."/>
            <person name="Alvarado L."/>
            <person name="Berlin A.M."/>
            <person name="Chapman S.B."/>
            <person name="Dewar J."/>
            <person name="Goldberg J."/>
            <person name="Griggs A."/>
            <person name="Gujja S."/>
            <person name="Hansen M."/>
            <person name="Howarth C."/>
            <person name="Imamovic A."/>
            <person name="Larimer J."/>
            <person name="McCowan C."/>
            <person name="Murphy C."/>
            <person name="Pearson M."/>
            <person name="Priest M."/>
            <person name="Roberts A."/>
            <person name="Saif S."/>
            <person name="Shea T."/>
            <person name="Sykes S."/>
            <person name="Wortman J."/>
            <person name="Nusbaum C."/>
            <person name="Birren B."/>
        </authorList>
    </citation>
    <scope>NUCLEOTIDE SEQUENCE [LARGE SCALE GENOMIC DNA]</scope>
    <source>
        <strain evidence="2">CBS 10117</strain>
    </source>
</reference>
<dbReference type="RefSeq" id="XP_018266909.1">
    <property type="nucleotide sequence ID" value="XM_018404255.1"/>
</dbReference>
<name>A0A1A6AG66_9TREE</name>
<protein>
    <submittedName>
        <fullName evidence="2">Uncharacterized protein</fullName>
    </submittedName>
</protein>
<dbReference type="AlphaFoldDB" id="A0A1A6AG66"/>
<gene>
    <name evidence="2" type="ORF">I303_00889</name>
    <name evidence="3" type="ORF">I303_100885</name>
</gene>
<feature type="region of interest" description="Disordered" evidence="1">
    <location>
        <begin position="60"/>
        <end position="85"/>
    </location>
</feature>
<proteinExistence type="predicted"/>
<dbReference type="GeneID" id="28964588"/>
<reference evidence="3" key="2">
    <citation type="submission" date="2013-07" db="EMBL/GenBank/DDBJ databases">
        <authorList>
            <consortium name="The Broad Institute Genome Sequencing Platform"/>
            <person name="Cuomo C."/>
            <person name="Litvintseva A."/>
            <person name="Chen Y."/>
            <person name="Heitman J."/>
            <person name="Sun S."/>
            <person name="Springer D."/>
            <person name="Dromer F."/>
            <person name="Young S.K."/>
            <person name="Zeng Q."/>
            <person name="Gargeya S."/>
            <person name="Fitzgerald M."/>
            <person name="Abouelleil A."/>
            <person name="Alvarado L."/>
            <person name="Berlin A.M."/>
            <person name="Chapman S.B."/>
            <person name="Dewar J."/>
            <person name="Goldberg J."/>
            <person name="Griggs A."/>
            <person name="Gujja S."/>
            <person name="Hansen M."/>
            <person name="Howarth C."/>
            <person name="Imamovic A."/>
            <person name="Larimer J."/>
            <person name="McCowan C."/>
            <person name="Murphy C."/>
            <person name="Pearson M."/>
            <person name="Priest M."/>
            <person name="Roberts A."/>
            <person name="Saif S."/>
            <person name="Shea T."/>
            <person name="Sykes S."/>
            <person name="Wortman J."/>
            <person name="Nusbaum C."/>
            <person name="Birren B."/>
        </authorList>
    </citation>
    <scope>NUCLEOTIDE SEQUENCE</scope>
    <source>
        <strain evidence="3">CBS 10117</strain>
    </source>
</reference>
<evidence type="ECO:0000313" key="4">
    <source>
        <dbReference type="Proteomes" id="UP000078595"/>
    </source>
</evidence>
<dbReference type="EMBL" id="KI894027">
    <property type="protein sequence ID" value="OBR89067.1"/>
    <property type="molecule type" value="Genomic_DNA"/>
</dbReference>
<dbReference type="Proteomes" id="UP000078595">
    <property type="component" value="Chromosome 1"/>
</dbReference>
<reference evidence="3" key="3">
    <citation type="submission" date="2024-02" db="EMBL/GenBank/DDBJ databases">
        <title>Comparative genomics of Cryptococcus and Kwoniella reveals pathogenesis evolution and contrasting modes of karyotype evolution via chromosome fusion or intercentromeric recombination.</title>
        <authorList>
            <person name="Coelho M.A."/>
            <person name="David-Palma M."/>
            <person name="Shea T."/>
            <person name="Bowers K."/>
            <person name="McGinley-Smith S."/>
            <person name="Mohammad A.W."/>
            <person name="Gnirke A."/>
            <person name="Yurkov A.M."/>
            <person name="Nowrousian M."/>
            <person name="Sun S."/>
            <person name="Cuomo C.A."/>
            <person name="Heitman J."/>
        </authorList>
    </citation>
    <scope>NUCLEOTIDE SEQUENCE</scope>
    <source>
        <strain evidence="3">CBS 10117</strain>
    </source>
</reference>
<keyword evidence="4" id="KW-1185">Reference proteome</keyword>